<proteinExistence type="predicted"/>
<evidence type="ECO:0000313" key="2">
    <source>
        <dbReference type="Proteomes" id="UP000683925"/>
    </source>
</evidence>
<accession>A0A8S1X4K2</accession>
<protein>
    <submittedName>
        <fullName evidence="1">Uncharacterized protein</fullName>
    </submittedName>
</protein>
<dbReference type="Proteomes" id="UP000683925">
    <property type="component" value="Unassembled WGS sequence"/>
</dbReference>
<gene>
    <name evidence="1" type="ORF">POCTA_138.1.T1100157</name>
</gene>
<name>A0A8S1X4K2_PAROT</name>
<evidence type="ECO:0000313" key="1">
    <source>
        <dbReference type="EMBL" id="CAD8196001.1"/>
    </source>
</evidence>
<keyword evidence="2" id="KW-1185">Reference proteome</keyword>
<comment type="caution">
    <text evidence="1">The sequence shown here is derived from an EMBL/GenBank/DDBJ whole genome shotgun (WGS) entry which is preliminary data.</text>
</comment>
<organism evidence="1 2">
    <name type="scientific">Paramecium octaurelia</name>
    <dbReference type="NCBI Taxonomy" id="43137"/>
    <lineage>
        <taxon>Eukaryota</taxon>
        <taxon>Sar</taxon>
        <taxon>Alveolata</taxon>
        <taxon>Ciliophora</taxon>
        <taxon>Intramacronucleata</taxon>
        <taxon>Oligohymenophorea</taxon>
        <taxon>Peniculida</taxon>
        <taxon>Parameciidae</taxon>
        <taxon>Paramecium</taxon>
    </lineage>
</organism>
<dbReference type="AlphaFoldDB" id="A0A8S1X4K2"/>
<reference evidence="1" key="1">
    <citation type="submission" date="2021-01" db="EMBL/GenBank/DDBJ databases">
        <authorList>
            <consortium name="Genoscope - CEA"/>
            <person name="William W."/>
        </authorList>
    </citation>
    <scope>NUCLEOTIDE SEQUENCE</scope>
</reference>
<sequence>MKIVNSQIDLQGMSSRGVLNNEYLLEMQGDNLKIQYLGYRFLEKNLQIGLSLEQKSQLIKQLILRGCLKIGQLWQILFDSDDRRNLGAMLKNEIDLVDIFQLEFPNCIMKNAMCWNMRFRMIQYISGNCKEAKLICFVRMSQQINIYLNIQLYQRINALENLILKTCIL</sequence>
<dbReference type="EMBL" id="CAJJDP010000110">
    <property type="protein sequence ID" value="CAD8196001.1"/>
    <property type="molecule type" value="Genomic_DNA"/>
</dbReference>